<dbReference type="SUPFAM" id="SSF53474">
    <property type="entry name" value="alpha/beta-Hydrolases"/>
    <property type="match status" value="1"/>
</dbReference>
<dbReference type="InterPro" id="IPR029058">
    <property type="entry name" value="AB_hydrolase_fold"/>
</dbReference>
<keyword evidence="2" id="KW-1185">Reference proteome</keyword>
<dbReference type="RefSeq" id="WP_157186632.1">
    <property type="nucleotide sequence ID" value="NZ_JBIAQY010000021.1"/>
</dbReference>
<evidence type="ECO:0000313" key="2">
    <source>
        <dbReference type="Proteomes" id="UP001601992"/>
    </source>
</evidence>
<dbReference type="GO" id="GO:0016787">
    <property type="term" value="F:hydrolase activity"/>
    <property type="evidence" value="ECO:0007669"/>
    <property type="project" value="UniProtKB-KW"/>
</dbReference>
<accession>A0ABW6SBZ1</accession>
<proteinExistence type="predicted"/>
<gene>
    <name evidence="1" type="ORF">ACFYXQ_38925</name>
</gene>
<evidence type="ECO:0000313" key="1">
    <source>
        <dbReference type="EMBL" id="MFF3573747.1"/>
    </source>
</evidence>
<dbReference type="Gene3D" id="3.40.50.1820">
    <property type="entry name" value="alpha/beta hydrolase"/>
    <property type="match status" value="1"/>
</dbReference>
<organism evidence="1 2">
    <name type="scientific">Nocardia jiangxiensis</name>
    <dbReference type="NCBI Taxonomy" id="282685"/>
    <lineage>
        <taxon>Bacteria</taxon>
        <taxon>Bacillati</taxon>
        <taxon>Actinomycetota</taxon>
        <taxon>Actinomycetes</taxon>
        <taxon>Mycobacteriales</taxon>
        <taxon>Nocardiaceae</taxon>
        <taxon>Nocardia</taxon>
    </lineage>
</organism>
<protein>
    <submittedName>
        <fullName evidence="1">Alpha/beta fold hydrolase</fullName>
    </submittedName>
</protein>
<reference evidence="1 2" key="1">
    <citation type="submission" date="2024-10" db="EMBL/GenBank/DDBJ databases">
        <title>The Natural Products Discovery Center: Release of the First 8490 Sequenced Strains for Exploring Actinobacteria Biosynthetic Diversity.</title>
        <authorList>
            <person name="Kalkreuter E."/>
            <person name="Kautsar S.A."/>
            <person name="Yang D."/>
            <person name="Bader C.D."/>
            <person name="Teijaro C.N."/>
            <person name="Fluegel L."/>
            <person name="Davis C.M."/>
            <person name="Simpson J.R."/>
            <person name="Lauterbach L."/>
            <person name="Steele A.D."/>
            <person name="Gui C."/>
            <person name="Meng S."/>
            <person name="Li G."/>
            <person name="Viehrig K."/>
            <person name="Ye F."/>
            <person name="Su P."/>
            <person name="Kiefer A.F."/>
            <person name="Nichols A."/>
            <person name="Cepeda A.J."/>
            <person name="Yan W."/>
            <person name="Fan B."/>
            <person name="Jiang Y."/>
            <person name="Adhikari A."/>
            <person name="Zheng C.-J."/>
            <person name="Schuster L."/>
            <person name="Cowan T.M."/>
            <person name="Smanski M.J."/>
            <person name="Chevrette M.G."/>
            <person name="De Carvalho L.P.S."/>
            <person name="Shen B."/>
        </authorList>
    </citation>
    <scope>NUCLEOTIDE SEQUENCE [LARGE SCALE GENOMIC DNA]</scope>
    <source>
        <strain evidence="1 2">NPDC002593</strain>
    </source>
</reference>
<sequence length="221" mass="22987">MAINDQNVTDAQMRSISAKTMIIAGDTDAVKPERALAMFTLRGGGDEEAAASGALQRVPAARLVILPATSHIGILGQSAVLAPMVNAFLDDVLPTTPNLFQAQLARGKPGRPHCSDLAISVGISRTPNIVPTAPPEADCSHPKHPHMPRSGRLRNGTGCGAARPVSPMCGCPANAGVSPAAAGSWVRARGQSALDLFSPSRSAAPAEFRGWCAADRRRTTR</sequence>
<keyword evidence="1" id="KW-0378">Hydrolase</keyword>
<dbReference type="EMBL" id="JBIAQY010000021">
    <property type="protein sequence ID" value="MFF3573747.1"/>
    <property type="molecule type" value="Genomic_DNA"/>
</dbReference>
<comment type="caution">
    <text evidence="1">The sequence shown here is derived from an EMBL/GenBank/DDBJ whole genome shotgun (WGS) entry which is preliminary data.</text>
</comment>
<name>A0ABW6SBZ1_9NOCA</name>
<dbReference type="Proteomes" id="UP001601992">
    <property type="component" value="Unassembled WGS sequence"/>
</dbReference>